<sequence>MEATQKKGFFRGKLAKSFSRFTRPSRSTNESGGGSSSKVVPCLTQPSSVYSSIPKVSTYSYASSKQPTSFHEQKNVANLPSSMQKVSYAYGIEAWGHADENVDLKASTYISNVRERFQLDRV</sequence>
<dbReference type="AlphaFoldDB" id="A0A9W7J6Q2"/>
<dbReference type="PANTHER" id="PTHR36030:SF1">
    <property type="entry name" value="CALMODULIN-BINDING DOMAIN-CONTAINING PROTEIN"/>
    <property type="match status" value="1"/>
</dbReference>
<evidence type="ECO:0000313" key="2">
    <source>
        <dbReference type="EMBL" id="GMJ09666.1"/>
    </source>
</evidence>
<name>A0A9W7J6Q2_HIBTR</name>
<feature type="region of interest" description="Disordered" evidence="1">
    <location>
        <begin position="20"/>
        <end position="41"/>
    </location>
</feature>
<comment type="caution">
    <text evidence="2">The sequence shown here is derived from an EMBL/GenBank/DDBJ whole genome shotgun (WGS) entry which is preliminary data.</text>
</comment>
<accession>A0A9W7J6Q2</accession>
<dbReference type="EMBL" id="BSYR01000056">
    <property type="protein sequence ID" value="GMJ09666.1"/>
    <property type="molecule type" value="Genomic_DNA"/>
</dbReference>
<keyword evidence="3" id="KW-1185">Reference proteome</keyword>
<dbReference type="Proteomes" id="UP001165190">
    <property type="component" value="Unassembled WGS sequence"/>
</dbReference>
<dbReference type="OrthoDB" id="911847at2759"/>
<protein>
    <submittedName>
        <fullName evidence="2">Uncharacterized protein</fullName>
    </submittedName>
</protein>
<reference evidence="2" key="1">
    <citation type="submission" date="2023-05" db="EMBL/GenBank/DDBJ databases">
        <title>Genome and transcriptome analyses reveal genes involved in the formation of fine ridges on petal epidermal cells in Hibiscus trionum.</title>
        <authorList>
            <person name="Koshimizu S."/>
            <person name="Masuda S."/>
            <person name="Ishii T."/>
            <person name="Shirasu K."/>
            <person name="Hoshino A."/>
            <person name="Arita M."/>
        </authorList>
    </citation>
    <scope>NUCLEOTIDE SEQUENCE</scope>
    <source>
        <strain evidence="2">Hamamatsu line</strain>
    </source>
</reference>
<gene>
    <name evidence="2" type="ORF">HRI_004635800</name>
</gene>
<evidence type="ECO:0000313" key="3">
    <source>
        <dbReference type="Proteomes" id="UP001165190"/>
    </source>
</evidence>
<evidence type="ECO:0000256" key="1">
    <source>
        <dbReference type="SAM" id="MobiDB-lite"/>
    </source>
</evidence>
<organism evidence="2 3">
    <name type="scientific">Hibiscus trionum</name>
    <name type="common">Flower of an hour</name>
    <dbReference type="NCBI Taxonomy" id="183268"/>
    <lineage>
        <taxon>Eukaryota</taxon>
        <taxon>Viridiplantae</taxon>
        <taxon>Streptophyta</taxon>
        <taxon>Embryophyta</taxon>
        <taxon>Tracheophyta</taxon>
        <taxon>Spermatophyta</taxon>
        <taxon>Magnoliopsida</taxon>
        <taxon>eudicotyledons</taxon>
        <taxon>Gunneridae</taxon>
        <taxon>Pentapetalae</taxon>
        <taxon>rosids</taxon>
        <taxon>malvids</taxon>
        <taxon>Malvales</taxon>
        <taxon>Malvaceae</taxon>
        <taxon>Malvoideae</taxon>
        <taxon>Hibiscus</taxon>
    </lineage>
</organism>
<dbReference type="PANTHER" id="PTHR36030">
    <property type="entry name" value="CALMODULIN-BINDING DOMAIN-CONTAINING PROTEIN"/>
    <property type="match status" value="1"/>
</dbReference>
<proteinExistence type="predicted"/>